<evidence type="ECO:0000256" key="18">
    <source>
        <dbReference type="SAM" id="MobiDB-lite"/>
    </source>
</evidence>
<evidence type="ECO:0000256" key="10">
    <source>
        <dbReference type="ARBA" id="ARBA00022968"/>
    </source>
</evidence>
<evidence type="ECO:0000256" key="14">
    <source>
        <dbReference type="ARBA" id="ARBA00023125"/>
    </source>
</evidence>
<evidence type="ECO:0000256" key="2">
    <source>
        <dbReference type="ARBA" id="ARBA00004648"/>
    </source>
</evidence>
<evidence type="ECO:0000256" key="9">
    <source>
        <dbReference type="ARBA" id="ARBA00022964"/>
    </source>
</evidence>
<keyword evidence="11" id="KW-1133">Transmembrane helix</keyword>
<dbReference type="EnsemblPlants" id="OMERI01G04790.1">
    <property type="protein sequence ID" value="OMERI01G04790.1"/>
    <property type="gene ID" value="OMERI01G04790"/>
</dbReference>
<keyword evidence="22" id="KW-1185">Reference proteome</keyword>
<comment type="subcellular location">
    <subcellularLocation>
        <location evidence="2">Endoplasmic reticulum membrane</location>
        <topology evidence="2">Single-pass type II membrane protein</topology>
    </subcellularLocation>
</comment>
<organism evidence="21">
    <name type="scientific">Oryza meridionalis</name>
    <dbReference type="NCBI Taxonomy" id="40149"/>
    <lineage>
        <taxon>Eukaryota</taxon>
        <taxon>Viridiplantae</taxon>
        <taxon>Streptophyta</taxon>
        <taxon>Embryophyta</taxon>
        <taxon>Tracheophyta</taxon>
        <taxon>Spermatophyta</taxon>
        <taxon>Magnoliopsida</taxon>
        <taxon>Liliopsida</taxon>
        <taxon>Poales</taxon>
        <taxon>Poaceae</taxon>
        <taxon>BOP clade</taxon>
        <taxon>Oryzoideae</taxon>
        <taxon>Oryzeae</taxon>
        <taxon>Oryzinae</taxon>
        <taxon>Oryza</taxon>
    </lineage>
</organism>
<dbReference type="EC" id="1.14.11.2" evidence="4"/>
<keyword evidence="13" id="KW-0408">Iron</keyword>
<evidence type="ECO:0000256" key="16">
    <source>
        <dbReference type="ARBA" id="ARBA00049169"/>
    </source>
</evidence>
<comment type="similarity">
    <text evidence="3">Belongs to the P4HA family.</text>
</comment>
<evidence type="ECO:0000313" key="22">
    <source>
        <dbReference type="Proteomes" id="UP000008021"/>
    </source>
</evidence>
<feature type="domain" description="ShKT" evidence="20">
    <location>
        <begin position="615"/>
        <end position="655"/>
    </location>
</feature>
<dbReference type="Proteomes" id="UP000008021">
    <property type="component" value="Chromosome 1"/>
</dbReference>
<accession>A0A0E0BXV2</accession>
<dbReference type="InterPro" id="IPR000571">
    <property type="entry name" value="Znf_CCCH"/>
</dbReference>
<dbReference type="GO" id="GO:0010468">
    <property type="term" value="P:regulation of gene expression"/>
    <property type="evidence" value="ECO:0007669"/>
    <property type="project" value="UniProtKB-ARBA"/>
</dbReference>
<feature type="zinc finger region" description="C3H1-type" evidence="17">
    <location>
        <begin position="139"/>
        <end position="167"/>
    </location>
</feature>
<dbReference type="STRING" id="40149.A0A0E0BXV2"/>
<comment type="cofactor">
    <cofactor evidence="1">
        <name>L-ascorbate</name>
        <dbReference type="ChEBI" id="CHEBI:38290"/>
    </cofactor>
</comment>
<dbReference type="SUPFAM" id="SSF90229">
    <property type="entry name" value="CCCH zinc finger"/>
    <property type="match status" value="1"/>
</dbReference>
<dbReference type="HOGENOM" id="CLU_496440_0_0_1"/>
<keyword evidence="10" id="KW-0735">Signal-anchor</keyword>
<dbReference type="Gramene" id="OMERI01G04790.1">
    <property type="protein sequence ID" value="OMERI01G04790.1"/>
    <property type="gene ID" value="OMERI01G04790"/>
</dbReference>
<dbReference type="GO" id="GO:0051252">
    <property type="term" value="P:regulation of RNA metabolic process"/>
    <property type="evidence" value="ECO:0007669"/>
    <property type="project" value="UniProtKB-ARBA"/>
</dbReference>
<evidence type="ECO:0000256" key="13">
    <source>
        <dbReference type="ARBA" id="ARBA00023004"/>
    </source>
</evidence>
<dbReference type="FunFam" id="2.60.120.620:FF:000030">
    <property type="entry name" value="Proline HYdroxylase"/>
    <property type="match status" value="1"/>
</dbReference>
<dbReference type="InterPro" id="IPR045054">
    <property type="entry name" value="P4HA-like"/>
</dbReference>
<dbReference type="InterPro" id="IPR036855">
    <property type="entry name" value="Znf_CCCH_sf"/>
</dbReference>
<evidence type="ECO:0000313" key="21">
    <source>
        <dbReference type="EnsemblPlants" id="OMERI01G04790.1"/>
    </source>
</evidence>
<evidence type="ECO:0000259" key="19">
    <source>
        <dbReference type="PROSITE" id="PS50103"/>
    </source>
</evidence>
<dbReference type="SMART" id="SM00356">
    <property type="entry name" value="ZnF_C3H1"/>
    <property type="match status" value="2"/>
</dbReference>
<keyword evidence="8 17" id="KW-0862">Zinc</keyword>
<keyword evidence="15" id="KW-0472">Membrane</keyword>
<reference evidence="21" key="2">
    <citation type="submission" date="2018-05" db="EMBL/GenBank/DDBJ databases">
        <title>OmerRS3 (Oryza meridionalis Reference Sequence Version 3).</title>
        <authorList>
            <person name="Zhang J."/>
            <person name="Kudrna D."/>
            <person name="Lee S."/>
            <person name="Talag J."/>
            <person name="Welchert J."/>
            <person name="Wing R.A."/>
        </authorList>
    </citation>
    <scope>NUCLEOTIDE SEQUENCE [LARGE SCALE GENOMIC DNA]</scope>
    <source>
        <strain evidence="21">cv. OR44</strain>
    </source>
</reference>
<feature type="domain" description="C3H1-type" evidence="19">
    <location>
        <begin position="139"/>
        <end position="167"/>
    </location>
</feature>
<dbReference type="GO" id="GO:0005506">
    <property type="term" value="F:iron ion binding"/>
    <property type="evidence" value="ECO:0007669"/>
    <property type="project" value="InterPro"/>
</dbReference>
<evidence type="ECO:0000256" key="12">
    <source>
        <dbReference type="ARBA" id="ARBA00023002"/>
    </source>
</evidence>
<keyword evidence="6 17" id="KW-0479">Metal-binding</keyword>
<dbReference type="PROSITE" id="PS51670">
    <property type="entry name" value="SHKT"/>
    <property type="match status" value="1"/>
</dbReference>
<dbReference type="SMART" id="SM00254">
    <property type="entry name" value="ShKT"/>
    <property type="match status" value="1"/>
</dbReference>
<comment type="catalytic activity">
    <reaction evidence="16">
        <text>L-prolyl-[collagen] + 2-oxoglutarate + O2 = trans-4-hydroxy-L-prolyl-[collagen] + succinate + CO2</text>
        <dbReference type="Rhea" id="RHEA:18945"/>
        <dbReference type="Rhea" id="RHEA-COMP:11676"/>
        <dbReference type="Rhea" id="RHEA-COMP:11680"/>
        <dbReference type="ChEBI" id="CHEBI:15379"/>
        <dbReference type="ChEBI" id="CHEBI:16526"/>
        <dbReference type="ChEBI" id="CHEBI:16810"/>
        <dbReference type="ChEBI" id="CHEBI:30031"/>
        <dbReference type="ChEBI" id="CHEBI:50342"/>
        <dbReference type="ChEBI" id="CHEBI:61965"/>
        <dbReference type="EC" id="1.14.11.2"/>
    </reaction>
</comment>
<evidence type="ECO:0000256" key="11">
    <source>
        <dbReference type="ARBA" id="ARBA00022989"/>
    </source>
</evidence>
<dbReference type="GO" id="GO:0008270">
    <property type="term" value="F:zinc ion binding"/>
    <property type="evidence" value="ECO:0007669"/>
    <property type="project" value="UniProtKB-KW"/>
</dbReference>
<proteinExistence type="inferred from homology"/>
<evidence type="ECO:0000256" key="4">
    <source>
        <dbReference type="ARBA" id="ARBA00012269"/>
    </source>
</evidence>
<feature type="zinc finger region" description="C3H1-type" evidence="17">
    <location>
        <begin position="56"/>
        <end position="84"/>
    </location>
</feature>
<dbReference type="AlphaFoldDB" id="A0A0E0BXV2"/>
<keyword evidence="12" id="KW-0560">Oxidoreductase</keyword>
<evidence type="ECO:0000256" key="5">
    <source>
        <dbReference type="ARBA" id="ARBA00022692"/>
    </source>
</evidence>
<dbReference type="GO" id="GO:0004656">
    <property type="term" value="F:procollagen-proline 4-dioxygenase activity"/>
    <property type="evidence" value="ECO:0007669"/>
    <property type="project" value="UniProtKB-EC"/>
</dbReference>
<dbReference type="SMART" id="SM00702">
    <property type="entry name" value="P4Hc"/>
    <property type="match status" value="1"/>
</dbReference>
<evidence type="ECO:0000259" key="20">
    <source>
        <dbReference type="PROSITE" id="PS51670"/>
    </source>
</evidence>
<feature type="domain" description="C3H1-type" evidence="19">
    <location>
        <begin position="56"/>
        <end position="84"/>
    </location>
</feature>
<keyword evidence="9" id="KW-0223">Dioxygenase</keyword>
<dbReference type="FunFam" id="4.10.1000.10:FF:000003">
    <property type="entry name" value="Zinc finger CCCH domain-containing protein"/>
    <property type="match status" value="1"/>
</dbReference>
<dbReference type="PANTHER" id="PTHR10869:SF148">
    <property type="entry name" value="PROCOLLAGEN-PROLINE 4-DIOXYGENASE"/>
    <property type="match status" value="1"/>
</dbReference>
<dbReference type="Gene3D" id="2.60.120.620">
    <property type="entry name" value="q2cbj1_9rhob like domain"/>
    <property type="match status" value="1"/>
</dbReference>
<reference evidence="21" key="1">
    <citation type="submission" date="2015-04" db="UniProtKB">
        <authorList>
            <consortium name="EnsemblPlants"/>
        </authorList>
    </citation>
    <scope>IDENTIFICATION</scope>
</reference>
<evidence type="ECO:0000256" key="7">
    <source>
        <dbReference type="ARBA" id="ARBA00022771"/>
    </source>
</evidence>
<evidence type="ECO:0000256" key="6">
    <source>
        <dbReference type="ARBA" id="ARBA00022723"/>
    </source>
</evidence>
<dbReference type="Gene3D" id="4.10.1000.10">
    <property type="entry name" value="Zinc finger, CCCH-type"/>
    <property type="match status" value="1"/>
</dbReference>
<dbReference type="InterPro" id="IPR006620">
    <property type="entry name" value="Pro_4_hyd_alph"/>
</dbReference>
<dbReference type="InterPro" id="IPR003582">
    <property type="entry name" value="ShKT_dom"/>
</dbReference>
<dbReference type="GO" id="GO:0031418">
    <property type="term" value="F:L-ascorbic acid binding"/>
    <property type="evidence" value="ECO:0007669"/>
    <property type="project" value="InterPro"/>
</dbReference>
<sequence>MAGRGGMVEWEVGRRRDSEDVIVLSPGPPARRRPPPVKAVEPESGGFAYEPPEKLFYKTRVCETFVTSGRCMFEDGCTFAHGDEELRPSLTACAGGWRKPSPSLSAAAPPVAVAPTPPPAQVVHELLARGSGSGGGGHRAITKVCFEFRDKGTCYFGETCAFPHVSAAEIRQGSRLSSMSSSSWEMPARRSVAVTVPRTFVSVPPVAPPPPPPHYRVNNSSSYNAASMAAAAPAASDANLVAQQPPPEQGGRKMTRLEMLSLKKMTGIYGDWLEGAREMRIWCSLVQVKRRRPEEGKRGRRMGSGIGAVLVLVAAWLTFAPPGALASSRSIKLWMNRFDYRGLIQPFGGICEIPIIKLRPYQLNDYNQEAVEKGQHRWGKWFDLSIAQEKLVNSTGGSTASSSHLVFDPSKSNRLSWHPRIFLYEGFLSDMECDHLVSMGCGNMESSLAFTDGDRNSSYNNIEDIVVSKIEDRISLWSFLPKENGESIQVLKYGVNRSGSIKEEPKSSSGAHRLATILIYLSDVKQGGETVFPRSEMKDAQAKEGAPSQCSGYAVRPAKGNAILLFNLRPDGETDKDSQYEECPVLEGEKWLAIKHINLRKFDYPKSSLASEDECTDEDDRCVSWAASGECDRNPVFMIGSSDYYGSCRKSCRVC</sequence>
<evidence type="ECO:0000256" key="15">
    <source>
        <dbReference type="ARBA" id="ARBA00023136"/>
    </source>
</evidence>
<dbReference type="PROSITE" id="PS50103">
    <property type="entry name" value="ZF_C3H1"/>
    <property type="match status" value="2"/>
</dbReference>
<keyword evidence="5" id="KW-0812">Transmembrane</keyword>
<evidence type="ECO:0000256" key="1">
    <source>
        <dbReference type="ARBA" id="ARBA00001961"/>
    </source>
</evidence>
<keyword evidence="7 17" id="KW-0863">Zinc-finger</keyword>
<evidence type="ECO:0000256" key="8">
    <source>
        <dbReference type="ARBA" id="ARBA00022833"/>
    </source>
</evidence>
<evidence type="ECO:0000256" key="3">
    <source>
        <dbReference type="ARBA" id="ARBA00006511"/>
    </source>
</evidence>
<evidence type="ECO:0000256" key="17">
    <source>
        <dbReference type="PROSITE-ProRule" id="PRU00723"/>
    </source>
</evidence>
<name>A0A0E0BXV2_9ORYZ</name>
<dbReference type="PANTHER" id="PTHR10869">
    <property type="entry name" value="PROLYL 4-HYDROXYLASE ALPHA SUBUNIT"/>
    <property type="match status" value="1"/>
</dbReference>
<dbReference type="GO" id="GO:0003677">
    <property type="term" value="F:DNA binding"/>
    <property type="evidence" value="ECO:0007669"/>
    <property type="project" value="UniProtKB-KW"/>
</dbReference>
<dbReference type="eggNOG" id="KOG1591">
    <property type="taxonomic scope" value="Eukaryota"/>
</dbReference>
<keyword evidence="14" id="KW-0238">DNA-binding</keyword>
<protein>
    <recommendedName>
        <fullName evidence="4">procollagen-proline 4-dioxygenase</fullName>
        <ecNumber evidence="4">1.14.11.2</ecNumber>
    </recommendedName>
</protein>
<dbReference type="GO" id="GO:0005789">
    <property type="term" value="C:endoplasmic reticulum membrane"/>
    <property type="evidence" value="ECO:0007669"/>
    <property type="project" value="UniProtKB-SubCell"/>
</dbReference>
<feature type="region of interest" description="Disordered" evidence="18">
    <location>
        <begin position="20"/>
        <end position="45"/>
    </location>
</feature>